<evidence type="ECO:0000313" key="2">
    <source>
        <dbReference type="EMBL" id="CAD9611335.1"/>
    </source>
</evidence>
<evidence type="ECO:0000256" key="1">
    <source>
        <dbReference type="SAM" id="MobiDB-lite"/>
    </source>
</evidence>
<feature type="compositionally biased region" description="Basic residues" evidence="1">
    <location>
        <begin position="177"/>
        <end position="197"/>
    </location>
</feature>
<dbReference type="AlphaFoldDB" id="A0A7S2LNS1"/>
<sequence>MPAGVQIYLVSSFSYSFGQGYALRNDTFRKLVGLPSLDAKPLEPEIAKSYINKMKAKAAAEAKYGPAGSGVFAREDIGANNSNPEDTTGIGVLSPGIAVSSGASLATKRESSIAGANMEHGNPGAPEKRESMIYIPDEVMEAANKGEAINYTAPRPIEIVPKDEGVTVSPVDAKMIVGRRGKKKGTASKSGKSKGRR</sequence>
<feature type="region of interest" description="Disordered" evidence="1">
    <location>
        <begin position="171"/>
        <end position="197"/>
    </location>
</feature>
<gene>
    <name evidence="2" type="ORF">LDAN0321_LOCUS20066</name>
</gene>
<organism evidence="2">
    <name type="scientific">Leptocylindrus danicus</name>
    <dbReference type="NCBI Taxonomy" id="163516"/>
    <lineage>
        <taxon>Eukaryota</taxon>
        <taxon>Sar</taxon>
        <taxon>Stramenopiles</taxon>
        <taxon>Ochrophyta</taxon>
        <taxon>Bacillariophyta</taxon>
        <taxon>Coscinodiscophyceae</taxon>
        <taxon>Chaetocerotophycidae</taxon>
        <taxon>Leptocylindrales</taxon>
        <taxon>Leptocylindraceae</taxon>
        <taxon>Leptocylindrus</taxon>
    </lineage>
</organism>
<proteinExistence type="predicted"/>
<protein>
    <submittedName>
        <fullName evidence="2">Uncharacterized protein</fullName>
    </submittedName>
</protein>
<reference evidence="2" key="1">
    <citation type="submission" date="2021-01" db="EMBL/GenBank/DDBJ databases">
        <authorList>
            <person name="Corre E."/>
            <person name="Pelletier E."/>
            <person name="Niang G."/>
            <person name="Scheremetjew M."/>
            <person name="Finn R."/>
            <person name="Kale V."/>
            <person name="Holt S."/>
            <person name="Cochrane G."/>
            <person name="Meng A."/>
            <person name="Brown T."/>
            <person name="Cohen L."/>
        </authorList>
    </citation>
    <scope>NUCLEOTIDE SEQUENCE</scope>
    <source>
        <strain evidence="2">B650</strain>
    </source>
</reference>
<accession>A0A7S2LNS1</accession>
<name>A0A7S2LNS1_9STRA</name>
<dbReference type="EMBL" id="HBGY01032135">
    <property type="protein sequence ID" value="CAD9611335.1"/>
    <property type="molecule type" value="Transcribed_RNA"/>
</dbReference>